<sequence>MTDSSTASPTGTALSSGTAPRPSAEGPDADARFTELLGRLTLEEKVQLLTGRDFWTTWPIEKIGLRRMLVSDGPSGVRGEVWDERSPSLNLPSATALSSSWDRSIAKRYGAAAAVEARRKDVDVVLGPTINLHRSPLGGRHFEGFSEDPVLTADLAAAYVSGVQENGVGATPKHYIANDSETDRFTVDVRVGDRALRELYLLAFERAIVETRAWLVMSSYNSINGTTATENDLLETPLNSEWGFDGVVISDWTAVRSVDSARAAQDLVMPGPDGPWGAALVSAVRAGEIEESVIDRKVRRILRLAARVGALEGFEPAVAEPVLVEDGRAFAREAAAAGSVLLRNTGELPWDASALTSVAVIGHNARDARTQGGGSATVLPEKVVTPLDGVRNALPGARVDYALGAVVQDGVAPLALETITNPATGEPGQRVRFLDAEGSELFVEDRRATALVWFGGSAPIAASARVEFSTVLTPEADATVRLGFAVVGTARIFVDGDLFLEETLAPVGADLGAALLAPPSVSGPLQVTAGTPVDIRIEYDIEHTDGELEGALGFTYGIEPEDTPAEQLIEEAVALARDADVALVVVGTNSAVESEGYDRSSLDLPGQQDALVRAVAAANPRTVVVVNSGSPVLLPWRDEVAAVLVGYFGGQEMGDAVADVLLGTVEPGGRLPTTWPAAIEDVPVLSTLPTDGELHYDEGIHIGYRAWLRSEVEPAYGFGHGLGYTSFDLVSVAPVAPTRAGEDAELLVDVVNTGERAGKIVLQAYAERRDSAIERPVRWLVGFESARIEAGAAAQLTVTVPTRLLATWNDGWDYEAGAFTIRIGTSLEDVPLTTPLELVV</sequence>
<dbReference type="SUPFAM" id="SSF51445">
    <property type="entry name" value="(Trans)glycosidases"/>
    <property type="match status" value="1"/>
</dbReference>
<dbReference type="PANTHER" id="PTHR42715">
    <property type="entry name" value="BETA-GLUCOSIDASE"/>
    <property type="match status" value="1"/>
</dbReference>
<reference evidence="5 6" key="1">
    <citation type="submission" date="2018-03" db="EMBL/GenBank/DDBJ databases">
        <title>Bacteriophage NCPPB3778 and a type I-E CRISPR drive the evolution of the US Biological Select Agent, Rathayibacter toxicus.</title>
        <authorList>
            <person name="Davis E.W.II."/>
            <person name="Tabima J.F."/>
            <person name="Weisberg A.J."/>
            <person name="Dantas Lopes L."/>
            <person name="Wiseman M.S."/>
            <person name="Wiseman M.S."/>
            <person name="Pupko T."/>
            <person name="Belcher M.S."/>
            <person name="Sechler A.J."/>
            <person name="Tancos M.A."/>
            <person name="Schroeder B.K."/>
            <person name="Murray T.D."/>
            <person name="Luster D.G."/>
            <person name="Schneider W.L."/>
            <person name="Rogers E."/>
            <person name="Andreote F.D."/>
            <person name="Grunwald N.J."/>
            <person name="Putnam M.L."/>
            <person name="Chang J.H."/>
        </authorList>
    </citation>
    <scope>NUCLEOTIDE SEQUENCE [LARGE SCALE GENOMIC DNA]</scope>
    <source>
        <strain evidence="5 6">DSM 15933</strain>
    </source>
</reference>
<dbReference type="InterPro" id="IPR013783">
    <property type="entry name" value="Ig-like_fold"/>
</dbReference>
<accession>A0A2T4UQ58</accession>
<dbReference type="GO" id="GO:0004553">
    <property type="term" value="F:hydrolase activity, hydrolyzing O-glycosyl compounds"/>
    <property type="evidence" value="ECO:0007669"/>
    <property type="project" value="InterPro"/>
</dbReference>
<evidence type="ECO:0000313" key="6">
    <source>
        <dbReference type="Proteomes" id="UP000241085"/>
    </source>
</evidence>
<dbReference type="SUPFAM" id="SSF52279">
    <property type="entry name" value="Beta-D-glucan exohydrolase, C-terminal domain"/>
    <property type="match status" value="1"/>
</dbReference>
<gene>
    <name evidence="5" type="ORF">C1I63_01510</name>
</gene>
<dbReference type="InterPro" id="IPR026891">
    <property type="entry name" value="Fn3-like"/>
</dbReference>
<dbReference type="InterPro" id="IPR011658">
    <property type="entry name" value="PA14_dom"/>
</dbReference>
<dbReference type="Gene3D" id="3.20.20.300">
    <property type="entry name" value="Glycoside hydrolase, family 3, N-terminal domain"/>
    <property type="match status" value="1"/>
</dbReference>
<dbReference type="Proteomes" id="UP000241085">
    <property type="component" value="Unassembled WGS sequence"/>
</dbReference>
<dbReference type="InterPro" id="IPR050288">
    <property type="entry name" value="Cellulose_deg_GH3"/>
</dbReference>
<feature type="compositionally biased region" description="Polar residues" evidence="3">
    <location>
        <begin position="1"/>
        <end position="18"/>
    </location>
</feature>
<dbReference type="InterPro" id="IPR037524">
    <property type="entry name" value="PA14/GLEYA"/>
</dbReference>
<dbReference type="EMBL" id="PZPL01000001">
    <property type="protein sequence ID" value="PTL71651.1"/>
    <property type="molecule type" value="Genomic_DNA"/>
</dbReference>
<dbReference type="Pfam" id="PF14310">
    <property type="entry name" value="Fn3-like"/>
    <property type="match status" value="1"/>
</dbReference>
<dbReference type="PANTHER" id="PTHR42715:SF10">
    <property type="entry name" value="BETA-GLUCOSIDASE"/>
    <property type="match status" value="1"/>
</dbReference>
<comment type="caution">
    <text evidence="5">The sequence shown here is derived from an EMBL/GenBank/DDBJ whole genome shotgun (WGS) entry which is preliminary data.</text>
</comment>
<dbReference type="InterPro" id="IPR017853">
    <property type="entry name" value="GH"/>
</dbReference>
<evidence type="ECO:0000313" key="5">
    <source>
        <dbReference type="EMBL" id="PTL71651.1"/>
    </source>
</evidence>
<evidence type="ECO:0000256" key="3">
    <source>
        <dbReference type="SAM" id="MobiDB-lite"/>
    </source>
</evidence>
<dbReference type="Gene3D" id="2.60.120.260">
    <property type="entry name" value="Galactose-binding domain-like"/>
    <property type="match status" value="1"/>
</dbReference>
<protein>
    <submittedName>
        <fullName evidence="5">Glycosyl hydrolase</fullName>
    </submittedName>
</protein>
<feature type="region of interest" description="Disordered" evidence="3">
    <location>
        <begin position="1"/>
        <end position="29"/>
    </location>
</feature>
<dbReference type="SMART" id="SM01217">
    <property type="entry name" value="Fn3_like"/>
    <property type="match status" value="1"/>
</dbReference>
<dbReference type="RefSeq" id="WP_107573494.1">
    <property type="nucleotide sequence ID" value="NZ_PZPL01000001.1"/>
</dbReference>
<dbReference type="Gene3D" id="3.40.50.1700">
    <property type="entry name" value="Glycoside hydrolase family 3 C-terminal domain"/>
    <property type="match status" value="1"/>
</dbReference>
<evidence type="ECO:0000256" key="2">
    <source>
        <dbReference type="ARBA" id="ARBA00022801"/>
    </source>
</evidence>
<dbReference type="InterPro" id="IPR036881">
    <property type="entry name" value="Glyco_hydro_3_C_sf"/>
</dbReference>
<dbReference type="InterPro" id="IPR036962">
    <property type="entry name" value="Glyco_hydro_3_N_sf"/>
</dbReference>
<dbReference type="Pfam" id="PF01915">
    <property type="entry name" value="Glyco_hydro_3_C"/>
    <property type="match status" value="1"/>
</dbReference>
<dbReference type="PRINTS" id="PR00133">
    <property type="entry name" value="GLHYDRLASE3"/>
</dbReference>
<feature type="domain" description="PA14" evidence="4">
    <location>
        <begin position="424"/>
        <end position="573"/>
    </location>
</feature>
<evidence type="ECO:0000256" key="1">
    <source>
        <dbReference type="ARBA" id="ARBA00005336"/>
    </source>
</evidence>
<dbReference type="InterPro" id="IPR001764">
    <property type="entry name" value="Glyco_hydro_3_N"/>
</dbReference>
<organism evidence="5 6">
    <name type="scientific">Rathayibacter caricis DSM 15933</name>
    <dbReference type="NCBI Taxonomy" id="1328867"/>
    <lineage>
        <taxon>Bacteria</taxon>
        <taxon>Bacillati</taxon>
        <taxon>Actinomycetota</taxon>
        <taxon>Actinomycetes</taxon>
        <taxon>Micrococcales</taxon>
        <taxon>Microbacteriaceae</taxon>
        <taxon>Rathayibacter</taxon>
    </lineage>
</organism>
<dbReference type="Pfam" id="PF00933">
    <property type="entry name" value="Glyco_hydro_3"/>
    <property type="match status" value="1"/>
</dbReference>
<dbReference type="PROSITE" id="PS51820">
    <property type="entry name" value="PA14"/>
    <property type="match status" value="1"/>
</dbReference>
<evidence type="ECO:0000259" key="4">
    <source>
        <dbReference type="PROSITE" id="PS51820"/>
    </source>
</evidence>
<dbReference type="Gene3D" id="2.60.40.10">
    <property type="entry name" value="Immunoglobulins"/>
    <property type="match status" value="1"/>
</dbReference>
<proteinExistence type="inferred from homology"/>
<dbReference type="AlphaFoldDB" id="A0A2T4UQ58"/>
<dbReference type="GO" id="GO:0005975">
    <property type="term" value="P:carbohydrate metabolic process"/>
    <property type="evidence" value="ECO:0007669"/>
    <property type="project" value="InterPro"/>
</dbReference>
<dbReference type="InterPro" id="IPR002772">
    <property type="entry name" value="Glyco_hydro_3_C"/>
</dbReference>
<dbReference type="SUPFAM" id="SSF56988">
    <property type="entry name" value="Anthrax protective antigen"/>
    <property type="match status" value="1"/>
</dbReference>
<comment type="similarity">
    <text evidence="1">Belongs to the glycosyl hydrolase 3 family.</text>
</comment>
<name>A0A2T4UQ58_9MICO</name>
<keyword evidence="6" id="KW-1185">Reference proteome</keyword>
<dbReference type="Pfam" id="PF07691">
    <property type="entry name" value="PA14"/>
    <property type="match status" value="1"/>
</dbReference>
<keyword evidence="2 5" id="KW-0378">Hydrolase</keyword>